<dbReference type="Pfam" id="PF11527">
    <property type="entry name" value="ARL2_Bind_BART"/>
    <property type="match status" value="1"/>
</dbReference>
<evidence type="ECO:0000313" key="12">
    <source>
        <dbReference type="EMBL" id="CAH0103594.1"/>
    </source>
</evidence>
<comment type="subcellular location">
    <subcellularLocation>
        <location evidence="1">Cell projection</location>
        <location evidence="1">Cilium</location>
    </subcellularLocation>
    <subcellularLocation>
        <location evidence="2">Cytoplasm</location>
    </subcellularLocation>
</comment>
<evidence type="ECO:0000256" key="4">
    <source>
        <dbReference type="ARBA" id="ARBA00021815"/>
    </source>
</evidence>
<dbReference type="PANTHER" id="PTHR21532:SF0">
    <property type="entry name" value="CILIA- AND FLAGELLA-ASSOCIATED PROTEIN 36"/>
    <property type="match status" value="1"/>
</dbReference>
<dbReference type="InterPro" id="IPR023379">
    <property type="entry name" value="BART_dom"/>
</dbReference>
<evidence type="ECO:0000256" key="10">
    <source>
        <dbReference type="SAM" id="MobiDB-lite"/>
    </source>
</evidence>
<dbReference type="Gene3D" id="1.20.1520.10">
    <property type="entry name" value="ADP-ribosylation factor-like 2-binding protein, domain"/>
    <property type="match status" value="1"/>
</dbReference>
<evidence type="ECO:0000256" key="2">
    <source>
        <dbReference type="ARBA" id="ARBA00004496"/>
    </source>
</evidence>
<dbReference type="AlphaFoldDB" id="A0A8J2RL66"/>
<dbReference type="GO" id="GO:0005930">
    <property type="term" value="C:axoneme"/>
    <property type="evidence" value="ECO:0007669"/>
    <property type="project" value="TreeGrafter"/>
</dbReference>
<evidence type="ECO:0000256" key="1">
    <source>
        <dbReference type="ARBA" id="ARBA00004138"/>
    </source>
</evidence>
<keyword evidence="8" id="KW-0966">Cell projection</keyword>
<dbReference type="InterPro" id="IPR042541">
    <property type="entry name" value="BART_sf"/>
</dbReference>
<proteinExistence type="inferred from homology"/>
<comment type="caution">
    <text evidence="12">The sequence shown here is derived from an EMBL/GenBank/DDBJ whole genome shotgun (WGS) entry which is preliminary data.</text>
</comment>
<evidence type="ECO:0000256" key="3">
    <source>
        <dbReference type="ARBA" id="ARBA00007460"/>
    </source>
</evidence>
<feature type="region of interest" description="Disordered" evidence="10">
    <location>
        <begin position="141"/>
        <end position="161"/>
    </location>
</feature>
<evidence type="ECO:0000256" key="6">
    <source>
        <dbReference type="ARBA" id="ARBA00023054"/>
    </source>
</evidence>
<name>A0A8J2RL66_9CRUS</name>
<keyword evidence="13" id="KW-1185">Reference proteome</keyword>
<dbReference type="PANTHER" id="PTHR21532">
    <property type="entry name" value="PHOSPHODIESTERASE HL"/>
    <property type="match status" value="1"/>
</dbReference>
<dbReference type="GO" id="GO:0097546">
    <property type="term" value="C:ciliary base"/>
    <property type="evidence" value="ECO:0007669"/>
    <property type="project" value="TreeGrafter"/>
</dbReference>
<dbReference type="OrthoDB" id="272687at2759"/>
<feature type="region of interest" description="Disordered" evidence="10">
    <location>
        <begin position="209"/>
        <end position="304"/>
    </location>
</feature>
<evidence type="ECO:0000256" key="5">
    <source>
        <dbReference type="ARBA" id="ARBA00022490"/>
    </source>
</evidence>
<evidence type="ECO:0000256" key="8">
    <source>
        <dbReference type="ARBA" id="ARBA00023273"/>
    </source>
</evidence>
<keyword evidence="7" id="KW-0969">Cilium</keyword>
<protein>
    <recommendedName>
        <fullName evidence="4">Cilia- and flagella-associated protein 36</fullName>
    </recommendedName>
    <alternativeName>
        <fullName evidence="9">Coiled-coil domain-containing protein 104</fullName>
    </alternativeName>
</protein>
<evidence type="ECO:0000256" key="7">
    <source>
        <dbReference type="ARBA" id="ARBA00023069"/>
    </source>
</evidence>
<organism evidence="12 13">
    <name type="scientific">Daphnia galeata</name>
    <dbReference type="NCBI Taxonomy" id="27404"/>
    <lineage>
        <taxon>Eukaryota</taxon>
        <taxon>Metazoa</taxon>
        <taxon>Ecdysozoa</taxon>
        <taxon>Arthropoda</taxon>
        <taxon>Crustacea</taxon>
        <taxon>Branchiopoda</taxon>
        <taxon>Diplostraca</taxon>
        <taxon>Cladocera</taxon>
        <taxon>Anomopoda</taxon>
        <taxon>Daphniidae</taxon>
        <taxon>Daphnia</taxon>
    </lineage>
</organism>
<comment type="similarity">
    <text evidence="3">Belongs to the CFAP36 family.</text>
</comment>
<keyword evidence="5" id="KW-0963">Cytoplasm</keyword>
<feature type="domain" description="BART" evidence="11">
    <location>
        <begin position="14"/>
        <end position="129"/>
    </location>
</feature>
<gene>
    <name evidence="12" type="ORF">DGAL_LOCUS6173</name>
</gene>
<keyword evidence="6" id="KW-0175">Coiled coil</keyword>
<dbReference type="EMBL" id="CAKKLH010000112">
    <property type="protein sequence ID" value="CAH0103594.1"/>
    <property type="molecule type" value="Genomic_DNA"/>
</dbReference>
<dbReference type="Proteomes" id="UP000789390">
    <property type="component" value="Unassembled WGS sequence"/>
</dbReference>
<reference evidence="12" key="1">
    <citation type="submission" date="2021-11" db="EMBL/GenBank/DDBJ databases">
        <authorList>
            <person name="Schell T."/>
        </authorList>
    </citation>
    <scope>NUCLEOTIDE SEQUENCE</scope>
    <source>
        <strain evidence="12">M5</strain>
    </source>
</reference>
<accession>A0A8J2RL66</accession>
<feature type="compositionally biased region" description="Low complexity" evidence="10">
    <location>
        <begin position="289"/>
        <end position="300"/>
    </location>
</feature>
<dbReference type="InterPro" id="IPR038888">
    <property type="entry name" value="CFAP36"/>
</dbReference>
<evidence type="ECO:0000256" key="9">
    <source>
        <dbReference type="ARBA" id="ARBA00031593"/>
    </source>
</evidence>
<sequence length="329" mass="37673">MEQMKGNTDKENNADWILDSLVAYLRGPIWITPILNFMEQKSVVFEGDGEQYESEYREIHKDFRNLVDVMLGAYMDDLSLQPEHLERALSEIQPSVRSAALQQLLEPVQSAGDYDRFKVLMRSKNEQLHNEALDMLRQKRNHPEDPSIDNQSSNDEFSEEDINEAIRQSLAEHVAERNAQVQERREVDRALAASVAGLLKSHLSVEENAQENVKVPEPQSLNPVESPAKVSLKNPNPEDVERRRVQLRAQRDKILSQKRKERELQLEQQERSDMDSGESKLGMSRPKSGRAARAALAGEASPEVDERTIQYRRLLLQKIKEEVEGVPSK</sequence>
<evidence type="ECO:0000259" key="11">
    <source>
        <dbReference type="Pfam" id="PF11527"/>
    </source>
</evidence>
<evidence type="ECO:0000313" key="13">
    <source>
        <dbReference type="Proteomes" id="UP000789390"/>
    </source>
</evidence>
<feature type="compositionally biased region" description="Basic and acidic residues" evidence="10">
    <location>
        <begin position="239"/>
        <end position="278"/>
    </location>
</feature>